<gene>
    <name evidence="1" type="ORF">BN848_0125100</name>
</gene>
<comment type="caution">
    <text evidence="1">The sequence shown here is derived from an EMBL/GenBank/DDBJ whole genome shotgun (WGS) entry which is preliminary data.</text>
</comment>
<dbReference type="EMBL" id="CBME010001973">
    <property type="protein sequence ID" value="CEG03188.1"/>
    <property type="molecule type" value="Genomic_DNA"/>
</dbReference>
<evidence type="ECO:0000313" key="1">
    <source>
        <dbReference type="EMBL" id="CEG03188.1"/>
    </source>
</evidence>
<proteinExistence type="predicted"/>
<dbReference type="AlphaFoldDB" id="A0A096PEY2"/>
<sequence length="204" mass="22502">MRLQGGNNNSDVWSKLDAKCEYGPKYPKLIDDWRENLLPIRDETDVIIAANRGLPWPFVGHGIAATGQGWYDERVVGIFLAGIISVADNQGRPFDPVGCGYVPDCFNGEVVEHYMEFNTSSLEARASANVEYAAHNYEVQSQEAAATESSWDIAKLQALASPQFDPAGTSSILYKGTKFVFSRKSLPAPQGQSLPRNDERLEIC</sequence>
<reference evidence="1" key="1">
    <citation type="submission" date="2013-05" db="EMBL/GenBank/DDBJ databases">
        <title>Draft genome sequences of six wheat associated Fusarium spp. isolates.</title>
        <authorList>
            <person name="Moolhuijzen P.M."/>
            <person name="Manners J.M."/>
            <person name="Wilcox S."/>
            <person name="Bellgard M.I."/>
            <person name="Gardiner D.M."/>
        </authorList>
    </citation>
    <scope>NUCLEOTIDE SEQUENCE</scope>
    <source>
        <strain evidence="1">CS3487</strain>
        <strain evidence="1">CS3487</strain>
    </source>
</reference>
<protein>
    <submittedName>
        <fullName evidence="1">WGS project CBME000000000 data, contig CS3487_c001980</fullName>
    </submittedName>
</protein>
<name>A0A096PEY2_FUSPS</name>
<accession>A0A096PEY2</accession>
<organism evidence="1">
    <name type="scientific">Fusarium pseudograminearum CS3487</name>
    <dbReference type="NCBI Taxonomy" id="1318458"/>
    <lineage>
        <taxon>Eukaryota</taxon>
        <taxon>Fungi</taxon>
        <taxon>Dikarya</taxon>
        <taxon>Ascomycota</taxon>
        <taxon>Pezizomycotina</taxon>
        <taxon>Sordariomycetes</taxon>
        <taxon>Hypocreomycetidae</taxon>
        <taxon>Hypocreales</taxon>
        <taxon>Nectriaceae</taxon>
        <taxon>Fusarium</taxon>
    </lineage>
</organism>